<proteinExistence type="predicted"/>
<dbReference type="EMBL" id="SKBQ01000054">
    <property type="protein sequence ID" value="TPX10729.1"/>
    <property type="molecule type" value="Genomic_DNA"/>
</dbReference>
<reference evidence="1 2" key="1">
    <citation type="submission" date="2019-06" db="EMBL/GenBank/DDBJ databases">
        <title>Draft genome sequence of the filamentous fungus Phialemoniopsis curvata isolated from diesel fuel.</title>
        <authorList>
            <person name="Varaljay V.A."/>
            <person name="Lyon W.J."/>
            <person name="Crouch A.L."/>
            <person name="Drake C.E."/>
            <person name="Hollomon J.M."/>
            <person name="Nadeau L.J."/>
            <person name="Nunn H.S."/>
            <person name="Stevenson B.S."/>
            <person name="Bojanowski C.L."/>
            <person name="Crookes-Goodson W.J."/>
        </authorList>
    </citation>
    <scope>NUCLEOTIDE SEQUENCE [LARGE SCALE GENOMIC DNA]</scope>
    <source>
        <strain evidence="1 2">D216</strain>
    </source>
</reference>
<organism evidence="1 2">
    <name type="scientific">Thyridium curvatum</name>
    <dbReference type="NCBI Taxonomy" id="1093900"/>
    <lineage>
        <taxon>Eukaryota</taxon>
        <taxon>Fungi</taxon>
        <taxon>Dikarya</taxon>
        <taxon>Ascomycota</taxon>
        <taxon>Pezizomycotina</taxon>
        <taxon>Sordariomycetes</taxon>
        <taxon>Sordariomycetidae</taxon>
        <taxon>Thyridiales</taxon>
        <taxon>Thyridiaceae</taxon>
        <taxon>Thyridium</taxon>
    </lineage>
</organism>
<dbReference type="InParanoid" id="A0A507B0C5"/>
<evidence type="ECO:0000313" key="2">
    <source>
        <dbReference type="Proteomes" id="UP000319257"/>
    </source>
</evidence>
<accession>A0A507B0C5</accession>
<comment type="caution">
    <text evidence="1">The sequence shown here is derived from an EMBL/GenBank/DDBJ whole genome shotgun (WGS) entry which is preliminary data.</text>
</comment>
<dbReference type="AlphaFoldDB" id="A0A507B0C5"/>
<dbReference type="GeneID" id="41975745"/>
<keyword evidence="2" id="KW-1185">Reference proteome</keyword>
<sequence>MGAMGTIYVKAVEKSRYQAPPQGGPVVAVILNIRQVPYEGQNLGLTRTRVGRADFDRNESPECLVSREPDSGIAAVAKLIQDTVMTPEQVADGHWTVSARAIPVKGFCVFDDMEADAWF</sequence>
<protein>
    <submittedName>
        <fullName evidence="1">Uncharacterized protein</fullName>
    </submittedName>
</protein>
<gene>
    <name evidence="1" type="ORF">E0L32_008298</name>
</gene>
<dbReference type="Proteomes" id="UP000319257">
    <property type="component" value="Unassembled WGS sequence"/>
</dbReference>
<dbReference type="RefSeq" id="XP_030992440.1">
    <property type="nucleotide sequence ID" value="XM_031143137.1"/>
</dbReference>
<name>A0A507B0C5_9PEZI</name>
<evidence type="ECO:0000313" key="1">
    <source>
        <dbReference type="EMBL" id="TPX10729.1"/>
    </source>
</evidence>